<evidence type="ECO:0000256" key="1">
    <source>
        <dbReference type="ARBA" id="ARBA00007358"/>
    </source>
</evidence>
<evidence type="ECO:0000256" key="3">
    <source>
        <dbReference type="ARBA" id="ARBA00023027"/>
    </source>
</evidence>
<comment type="caution">
    <text evidence="7">The sequence shown here is derived from an EMBL/GenBank/DDBJ whole genome shotgun (WGS) entry which is preliminary data.</text>
</comment>
<dbReference type="SUPFAM" id="SSF56796">
    <property type="entry name" value="Dehydroquinate synthase-like"/>
    <property type="match status" value="1"/>
</dbReference>
<feature type="domain" description="Alcohol dehydrogenase iron-type/glycerol dehydrogenase GldA" evidence="5">
    <location>
        <begin position="34"/>
        <end position="177"/>
    </location>
</feature>
<dbReference type="PANTHER" id="PTHR11496:SF102">
    <property type="entry name" value="ALCOHOL DEHYDROGENASE 4"/>
    <property type="match status" value="1"/>
</dbReference>
<dbReference type="InterPro" id="IPR056798">
    <property type="entry name" value="ADH_Fe_C"/>
</dbReference>
<protein>
    <submittedName>
        <fullName evidence="7">Maleylacetate reductase</fullName>
        <ecNumber evidence="7">1.3.1.32</ecNumber>
    </submittedName>
</protein>
<gene>
    <name evidence="7" type="ORF">ACFO0J_00660</name>
</gene>
<dbReference type="Proteomes" id="UP001595756">
    <property type="component" value="Unassembled WGS sequence"/>
</dbReference>
<evidence type="ECO:0000313" key="7">
    <source>
        <dbReference type="EMBL" id="MFC4296549.1"/>
    </source>
</evidence>
<accession>A0ABV8RUW3</accession>
<dbReference type="EC" id="1.3.1.32" evidence="7"/>
<dbReference type="Gene3D" id="3.40.50.1970">
    <property type="match status" value="1"/>
</dbReference>
<feature type="domain" description="Fe-containing alcohol dehydrogenase-like C-terminal" evidence="6">
    <location>
        <begin position="189"/>
        <end position="369"/>
    </location>
</feature>
<dbReference type="Pfam" id="PF25137">
    <property type="entry name" value="ADH_Fe_C"/>
    <property type="match status" value="1"/>
</dbReference>
<dbReference type="RefSeq" id="WP_376811135.1">
    <property type="nucleotide sequence ID" value="NZ_JBHSDY010000001.1"/>
</dbReference>
<dbReference type="GO" id="GO:0018506">
    <property type="term" value="F:maleylacetate reductase activity"/>
    <property type="evidence" value="ECO:0007669"/>
    <property type="project" value="UniProtKB-EC"/>
</dbReference>
<keyword evidence="3" id="KW-0520">NAD</keyword>
<feature type="region of interest" description="Disordered" evidence="4">
    <location>
        <begin position="1"/>
        <end position="20"/>
    </location>
</feature>
<sequence>MERFEGTGLMSRNGNEWSGGADFTTPGDIYNAMPPRIVFGAGAAARVAEEVARLNAGRALVVCTPGRNEMAHRVADRLGGLCVGVYPKAVSQVPIELARAARAYVTECGIDCLIAVGGGAAIGLAKAVALETDCSYIAVPSTYSGSEMTGFCGITIDGVKRMHTSLRMLARTVIYDPELTLGLPVQVSAESAMNAMAHCIEALYVRTASPVIAMAALEGIRALSEGVPRVMRDPADLQARREALYGAYLGGAALTGGFALHHGVAHVLGASYGIPHATSHSVALPYVTAFNESACPAIMSRVARSLGAETASGGLYDFARSVGAPVCLADQGMTQGDVERCTELVIETDNGLNPRPVDAQGVRLILEAALSGRRPQARMFAA</sequence>
<evidence type="ECO:0000256" key="2">
    <source>
        <dbReference type="ARBA" id="ARBA00023002"/>
    </source>
</evidence>
<dbReference type="CDD" id="cd08177">
    <property type="entry name" value="MAR"/>
    <property type="match status" value="1"/>
</dbReference>
<evidence type="ECO:0000313" key="8">
    <source>
        <dbReference type="Proteomes" id="UP001595756"/>
    </source>
</evidence>
<dbReference type="Pfam" id="PF00465">
    <property type="entry name" value="Fe-ADH"/>
    <property type="match status" value="1"/>
</dbReference>
<dbReference type="PANTHER" id="PTHR11496">
    <property type="entry name" value="ALCOHOL DEHYDROGENASE"/>
    <property type="match status" value="1"/>
</dbReference>
<name>A0ABV8RUW3_9BURK</name>
<dbReference type="Gene3D" id="1.20.1090.10">
    <property type="entry name" value="Dehydroquinate synthase-like - alpha domain"/>
    <property type="match status" value="1"/>
</dbReference>
<keyword evidence="2 7" id="KW-0560">Oxidoreductase</keyword>
<dbReference type="InterPro" id="IPR034786">
    <property type="entry name" value="MAR"/>
</dbReference>
<proteinExistence type="inferred from homology"/>
<evidence type="ECO:0000256" key="4">
    <source>
        <dbReference type="SAM" id="MobiDB-lite"/>
    </source>
</evidence>
<dbReference type="EMBL" id="JBHSDY010000001">
    <property type="protein sequence ID" value="MFC4296549.1"/>
    <property type="molecule type" value="Genomic_DNA"/>
</dbReference>
<dbReference type="InterPro" id="IPR039697">
    <property type="entry name" value="Alcohol_dehydrogenase_Fe"/>
</dbReference>
<reference evidence="8" key="1">
    <citation type="journal article" date="2019" name="Int. J. Syst. Evol. Microbiol.">
        <title>The Global Catalogue of Microorganisms (GCM) 10K type strain sequencing project: providing services to taxonomists for standard genome sequencing and annotation.</title>
        <authorList>
            <consortium name="The Broad Institute Genomics Platform"/>
            <consortium name="The Broad Institute Genome Sequencing Center for Infectious Disease"/>
            <person name="Wu L."/>
            <person name="Ma J."/>
        </authorList>
    </citation>
    <scope>NUCLEOTIDE SEQUENCE [LARGE SCALE GENOMIC DNA]</scope>
    <source>
        <strain evidence="8">CGMCC 1.19029</strain>
    </source>
</reference>
<evidence type="ECO:0000259" key="6">
    <source>
        <dbReference type="Pfam" id="PF25137"/>
    </source>
</evidence>
<dbReference type="InterPro" id="IPR001670">
    <property type="entry name" value="ADH_Fe/GldA"/>
</dbReference>
<evidence type="ECO:0000259" key="5">
    <source>
        <dbReference type="Pfam" id="PF00465"/>
    </source>
</evidence>
<comment type="similarity">
    <text evidence="1">Belongs to the iron-containing alcohol dehydrogenase family.</text>
</comment>
<organism evidence="7 8">
    <name type="scientific">Castellaniella hirudinis</name>
    <dbReference type="NCBI Taxonomy" id="1144617"/>
    <lineage>
        <taxon>Bacteria</taxon>
        <taxon>Pseudomonadati</taxon>
        <taxon>Pseudomonadota</taxon>
        <taxon>Betaproteobacteria</taxon>
        <taxon>Burkholderiales</taxon>
        <taxon>Alcaligenaceae</taxon>
        <taxon>Castellaniella</taxon>
    </lineage>
</organism>
<keyword evidence="8" id="KW-1185">Reference proteome</keyword>